<evidence type="ECO:0000313" key="6">
    <source>
        <dbReference type="EMBL" id="OIR00763.1"/>
    </source>
</evidence>
<dbReference type="PROSITE" id="PS00534">
    <property type="entry name" value="FERROCHELATASE"/>
    <property type="match status" value="1"/>
</dbReference>
<dbReference type="CDD" id="cd00419">
    <property type="entry name" value="Ferrochelatase_C"/>
    <property type="match status" value="1"/>
</dbReference>
<keyword evidence="2" id="KW-0408">Iron</keyword>
<dbReference type="InterPro" id="IPR033644">
    <property type="entry name" value="Ferrochelatase_C"/>
</dbReference>
<dbReference type="SUPFAM" id="SSF53800">
    <property type="entry name" value="Chelatase"/>
    <property type="match status" value="1"/>
</dbReference>
<dbReference type="GO" id="GO:0005739">
    <property type="term" value="C:mitochondrion"/>
    <property type="evidence" value="ECO:0007669"/>
    <property type="project" value="TreeGrafter"/>
</dbReference>
<evidence type="ECO:0000256" key="1">
    <source>
        <dbReference type="ARBA" id="ARBA00004744"/>
    </source>
</evidence>
<dbReference type="UniPathway" id="UPA00252"/>
<keyword evidence="5" id="KW-0627">Porphyrin biosynthesis</keyword>
<evidence type="ECO:0000256" key="2">
    <source>
        <dbReference type="ARBA" id="ARBA00023004"/>
    </source>
</evidence>
<accession>A0A1J5RYJ5</accession>
<dbReference type="HAMAP" id="MF_00323">
    <property type="entry name" value="Ferrochelatase"/>
    <property type="match status" value="1"/>
</dbReference>
<comment type="caution">
    <text evidence="6">The sequence shown here is derived from an EMBL/GenBank/DDBJ whole genome shotgun (WGS) entry which is preliminary data.</text>
</comment>
<dbReference type="EC" id="4.99.1.1" evidence="6"/>
<keyword evidence="4 6" id="KW-0456">Lyase</keyword>
<dbReference type="NCBIfam" id="TIGR00109">
    <property type="entry name" value="hemH"/>
    <property type="match status" value="1"/>
</dbReference>
<dbReference type="PANTHER" id="PTHR11108">
    <property type="entry name" value="FERROCHELATASE"/>
    <property type="match status" value="1"/>
</dbReference>
<dbReference type="InterPro" id="IPR033659">
    <property type="entry name" value="Ferrochelatase_N"/>
</dbReference>
<dbReference type="InterPro" id="IPR001015">
    <property type="entry name" value="Ferrochelatase"/>
</dbReference>
<dbReference type="Pfam" id="PF00762">
    <property type="entry name" value="Ferrochelatase"/>
    <property type="match status" value="1"/>
</dbReference>
<comment type="pathway">
    <text evidence="1">Porphyrin-containing compound metabolism; protoheme biosynthesis.</text>
</comment>
<dbReference type="Gene3D" id="3.40.50.1400">
    <property type="match status" value="2"/>
</dbReference>
<proteinExistence type="inferred from homology"/>
<dbReference type="CDD" id="cd03411">
    <property type="entry name" value="Ferrochelatase_N"/>
    <property type="match status" value="1"/>
</dbReference>
<name>A0A1J5RYJ5_9ZZZZ</name>
<gene>
    <name evidence="6" type="primary">hemH_7</name>
    <name evidence="6" type="ORF">GALL_171000</name>
</gene>
<evidence type="ECO:0000256" key="5">
    <source>
        <dbReference type="ARBA" id="ARBA00023244"/>
    </source>
</evidence>
<evidence type="ECO:0000256" key="3">
    <source>
        <dbReference type="ARBA" id="ARBA00023133"/>
    </source>
</evidence>
<organism evidence="6">
    <name type="scientific">mine drainage metagenome</name>
    <dbReference type="NCBI Taxonomy" id="410659"/>
    <lineage>
        <taxon>unclassified sequences</taxon>
        <taxon>metagenomes</taxon>
        <taxon>ecological metagenomes</taxon>
    </lineage>
</organism>
<reference evidence="6" key="1">
    <citation type="submission" date="2016-10" db="EMBL/GenBank/DDBJ databases">
        <title>Sequence of Gallionella enrichment culture.</title>
        <authorList>
            <person name="Poehlein A."/>
            <person name="Muehling M."/>
            <person name="Daniel R."/>
        </authorList>
    </citation>
    <scope>NUCLEOTIDE SEQUENCE</scope>
</reference>
<dbReference type="AlphaFoldDB" id="A0A1J5RYJ5"/>
<protein>
    <submittedName>
        <fullName evidence="6">Ferrochelatase</fullName>
        <ecNumber evidence="6">4.99.1.1</ecNumber>
    </submittedName>
</protein>
<dbReference type="GO" id="GO:0006783">
    <property type="term" value="P:heme biosynthetic process"/>
    <property type="evidence" value="ECO:0007669"/>
    <property type="project" value="UniProtKB-KW"/>
</dbReference>
<dbReference type="InterPro" id="IPR019772">
    <property type="entry name" value="Ferrochelatase_AS"/>
</dbReference>
<evidence type="ECO:0000256" key="4">
    <source>
        <dbReference type="ARBA" id="ARBA00023239"/>
    </source>
</evidence>
<keyword evidence="3" id="KW-0350">Heme biosynthesis</keyword>
<dbReference type="PANTHER" id="PTHR11108:SF1">
    <property type="entry name" value="FERROCHELATASE, MITOCHONDRIAL"/>
    <property type="match status" value="1"/>
</dbReference>
<dbReference type="GO" id="GO:0004325">
    <property type="term" value="F:ferrochelatase activity"/>
    <property type="evidence" value="ECO:0007669"/>
    <property type="project" value="InterPro"/>
</dbReference>
<sequence>MAAQTGKLAVVLFNLGGPDSLEAVRPFLFNLFNDAAIIGAPNPIRWLLARFISGRRAPVARAIYEKIGGKSPLLDLTRQQAAALQQALAAADPGSEVRCFIAMRYWHPLTEETVAEVAAWKPDRILLLPLYPHYAGPTTGSSLLAWNKAARRAGLRVPTQTVCCWPDEAGMIAAQADLLTKALAEAGQGARVLFSAHGLPQAVIDKGDPYQAQIERTAAAVVAALGRPDLDWRICYQSRVGPMQWLKPSTDDEIRRAGQEGKPLVVVPIAFVSEHSETLVELDLEYGHLAKECGVPRYVRVPALGCHPAFIAGLADLARRALATAVTPCSHLEGRLCAGDRSACPHQGPILEN</sequence>
<dbReference type="EMBL" id="MLJW01000091">
    <property type="protein sequence ID" value="OIR00763.1"/>
    <property type="molecule type" value="Genomic_DNA"/>
</dbReference>